<dbReference type="EMBL" id="CP054836">
    <property type="protein sequence ID" value="QKV20431.1"/>
    <property type="molecule type" value="Genomic_DNA"/>
</dbReference>
<dbReference type="Pfam" id="PF13472">
    <property type="entry name" value="Lipase_GDSL_2"/>
    <property type="match status" value="1"/>
</dbReference>
<protein>
    <submittedName>
        <fullName evidence="2">SGNH/GDSL hydrolase family protein</fullName>
    </submittedName>
</protein>
<dbReference type="CDD" id="cd01836">
    <property type="entry name" value="FeeA_FeeB_like"/>
    <property type="match status" value="1"/>
</dbReference>
<feature type="domain" description="SGNH hydrolase-type esterase" evidence="1">
    <location>
        <begin position="52"/>
        <end position="223"/>
    </location>
</feature>
<dbReference type="SUPFAM" id="SSF52266">
    <property type="entry name" value="SGNH hydrolase"/>
    <property type="match status" value="1"/>
</dbReference>
<keyword evidence="3" id="KW-1185">Reference proteome</keyword>
<keyword evidence="2" id="KW-0378">Hydrolase</keyword>
<dbReference type="InterPro" id="IPR013830">
    <property type="entry name" value="SGNH_hydro"/>
</dbReference>
<evidence type="ECO:0000259" key="1">
    <source>
        <dbReference type="Pfam" id="PF13472"/>
    </source>
</evidence>
<dbReference type="Proteomes" id="UP000509367">
    <property type="component" value="Chromosome"/>
</dbReference>
<name>A0A6N1VHQ1_9HYPH</name>
<gene>
    <name evidence="2" type="ORF">HTY61_19235</name>
</gene>
<dbReference type="Gene3D" id="3.40.50.1110">
    <property type="entry name" value="SGNH hydrolase"/>
    <property type="match status" value="1"/>
</dbReference>
<dbReference type="GO" id="GO:0016788">
    <property type="term" value="F:hydrolase activity, acting on ester bonds"/>
    <property type="evidence" value="ECO:0007669"/>
    <property type="project" value="UniProtKB-ARBA"/>
</dbReference>
<dbReference type="RefSeq" id="WP_175278322.1">
    <property type="nucleotide sequence ID" value="NZ_CP054836.1"/>
</dbReference>
<evidence type="ECO:0000313" key="3">
    <source>
        <dbReference type="Proteomes" id="UP000509367"/>
    </source>
</evidence>
<evidence type="ECO:0000313" key="2">
    <source>
        <dbReference type="EMBL" id="QKV20431.1"/>
    </source>
</evidence>
<dbReference type="InterPro" id="IPR036514">
    <property type="entry name" value="SGNH_hydro_sf"/>
</dbReference>
<accession>A0A6N1VHQ1</accession>
<dbReference type="KEGG" id="orm:HTY61_19235"/>
<proteinExistence type="predicted"/>
<organism evidence="2 3">
    <name type="scientific">Oricola thermophila</name>
    <dbReference type="NCBI Taxonomy" id="2742145"/>
    <lineage>
        <taxon>Bacteria</taxon>
        <taxon>Pseudomonadati</taxon>
        <taxon>Pseudomonadota</taxon>
        <taxon>Alphaproteobacteria</taxon>
        <taxon>Hyphomicrobiales</taxon>
        <taxon>Ahrensiaceae</taxon>
        <taxon>Oricola</taxon>
    </lineage>
</organism>
<dbReference type="AlphaFoldDB" id="A0A6N1VHQ1"/>
<sequence>MFSKALFTWVAFPVYVWQGIALRLRIERLLPADVPPEGHFPGKGEEIRLLVAGDSSVAGVGMTALEDTLAFNLAGVLAERTGRPVRWRAAGANSATAGDLRDHVLPHVEGHDFTHVVLAVGTNDMKNFHAVRRFKRDFGTLLYTARTRFPRARIIWAPIADMTRIPALPRALGRILQMRAELINAMGERLCRERGAIVAEPVPIRGPQGFARDGFHAGPDGYRTWAEHLADFVFGQRDPDNVLELKRADRDDHHKAG</sequence>
<reference evidence="2 3" key="1">
    <citation type="submission" date="2020-06" db="EMBL/GenBank/DDBJ databases">
        <title>Oricola thermophila sp. nov. isolated from a tidal sediments.</title>
        <authorList>
            <person name="Kwon K.K."/>
            <person name="Yang S.-H."/>
            <person name="Park M.-J."/>
        </authorList>
    </citation>
    <scope>NUCLEOTIDE SEQUENCE [LARGE SCALE GENOMIC DNA]</scope>
    <source>
        <strain evidence="2 3">MEBiC13590</strain>
    </source>
</reference>